<keyword evidence="3" id="KW-1185">Reference proteome</keyword>
<dbReference type="Proteomes" id="UP000468581">
    <property type="component" value="Unassembled WGS sequence"/>
</dbReference>
<dbReference type="RefSeq" id="WP_163608143.1">
    <property type="nucleotide sequence ID" value="NZ_JAABOO010000003.1"/>
</dbReference>
<dbReference type="CDD" id="cd12797">
    <property type="entry name" value="M23_peptidase"/>
    <property type="match status" value="1"/>
</dbReference>
<protein>
    <submittedName>
        <fullName evidence="2">Peptidoglycan DD-metalloendopeptidase family protein</fullName>
    </submittedName>
</protein>
<gene>
    <name evidence="2" type="ORF">GWK08_15525</name>
</gene>
<dbReference type="PROSITE" id="PS51257">
    <property type="entry name" value="PROKAR_LIPOPROTEIN"/>
    <property type="match status" value="1"/>
</dbReference>
<dbReference type="GO" id="GO:0004222">
    <property type="term" value="F:metalloendopeptidase activity"/>
    <property type="evidence" value="ECO:0007669"/>
    <property type="project" value="TreeGrafter"/>
</dbReference>
<feature type="domain" description="M23ase beta-sheet core" evidence="1">
    <location>
        <begin position="245"/>
        <end position="340"/>
    </location>
</feature>
<sequence>MKYTILFIILLFIGCNDPSKEQTKRHQDDTVAGYTLTNDSFPVEIIEAFVPFTGTSFTADNKRNLFYELTVLNNRRIPFTLQKLEIYDTKKPEAPIAEFDTDYLSVNFQRHGIDRDSNTLELKGNQFGVVNIWLSLDGSDTIPGQVFHKLIFERTKSNGETTIHPMEVALMDIPPPTEITLAAPFKKGKWMYGAAIHQGSRQITEGKTSYPQRYAIDWLMLDEEGAFVKDEKAKNENWTSYGVELLAVADGTVVDVKDGIIENIPVSGKMAVTMTRQTIAGNYIVLDIGNDVYAFYAHLIPNSLRVKKGDTVKQGQVIGLLGNSGNSDAPHLHFHLETKSKITLGGEGIPYHFKEFSQLKKFTNEEFESLLELSKIPLDNLNPSKRLNELPIGTGIVEF</sequence>
<dbReference type="Pfam" id="PF01551">
    <property type="entry name" value="Peptidase_M23"/>
    <property type="match status" value="1"/>
</dbReference>
<organism evidence="2 3">
    <name type="scientific">Leptobacterium flavescens</name>
    <dbReference type="NCBI Taxonomy" id="472055"/>
    <lineage>
        <taxon>Bacteria</taxon>
        <taxon>Pseudomonadati</taxon>
        <taxon>Bacteroidota</taxon>
        <taxon>Flavobacteriia</taxon>
        <taxon>Flavobacteriales</taxon>
        <taxon>Flavobacteriaceae</taxon>
        <taxon>Leptobacterium</taxon>
    </lineage>
</organism>
<dbReference type="InterPro" id="IPR011055">
    <property type="entry name" value="Dup_hybrid_motif"/>
</dbReference>
<dbReference type="SUPFAM" id="SSF51261">
    <property type="entry name" value="Duplicated hybrid motif"/>
    <property type="match status" value="1"/>
</dbReference>
<dbReference type="AlphaFoldDB" id="A0A6P0UWQ2"/>
<dbReference type="PANTHER" id="PTHR21666:SF270">
    <property type="entry name" value="MUREIN HYDROLASE ACTIVATOR ENVC"/>
    <property type="match status" value="1"/>
</dbReference>
<evidence type="ECO:0000259" key="1">
    <source>
        <dbReference type="Pfam" id="PF01551"/>
    </source>
</evidence>
<dbReference type="Gene3D" id="2.70.70.10">
    <property type="entry name" value="Glucose Permease (Domain IIA)"/>
    <property type="match status" value="1"/>
</dbReference>
<dbReference type="InterPro" id="IPR050570">
    <property type="entry name" value="Cell_wall_metabolism_enzyme"/>
</dbReference>
<dbReference type="InterPro" id="IPR016047">
    <property type="entry name" value="M23ase_b-sheet_dom"/>
</dbReference>
<dbReference type="EMBL" id="JAABOO010000003">
    <property type="protein sequence ID" value="NER14866.1"/>
    <property type="molecule type" value="Genomic_DNA"/>
</dbReference>
<evidence type="ECO:0000313" key="3">
    <source>
        <dbReference type="Proteomes" id="UP000468581"/>
    </source>
</evidence>
<comment type="caution">
    <text evidence="2">The sequence shown here is derived from an EMBL/GenBank/DDBJ whole genome shotgun (WGS) entry which is preliminary data.</text>
</comment>
<accession>A0A6P0UWQ2</accession>
<proteinExistence type="predicted"/>
<dbReference type="PANTHER" id="PTHR21666">
    <property type="entry name" value="PEPTIDASE-RELATED"/>
    <property type="match status" value="1"/>
</dbReference>
<evidence type="ECO:0000313" key="2">
    <source>
        <dbReference type="EMBL" id="NER14866.1"/>
    </source>
</evidence>
<name>A0A6P0UWQ2_9FLAO</name>
<reference evidence="2 3" key="1">
    <citation type="submission" date="2020-01" db="EMBL/GenBank/DDBJ databases">
        <title>Leptobacterium flavescens.</title>
        <authorList>
            <person name="Wang G."/>
        </authorList>
    </citation>
    <scope>NUCLEOTIDE SEQUENCE [LARGE SCALE GENOMIC DNA]</scope>
    <source>
        <strain evidence="2 3">KCTC 22160</strain>
    </source>
</reference>